<dbReference type="GO" id="GO:0006508">
    <property type="term" value="P:proteolysis"/>
    <property type="evidence" value="ECO:0007669"/>
    <property type="project" value="UniProtKB-KW"/>
</dbReference>
<evidence type="ECO:0000313" key="6">
    <source>
        <dbReference type="Proteomes" id="UP001430290"/>
    </source>
</evidence>
<dbReference type="GO" id="GO:0008233">
    <property type="term" value="F:peptidase activity"/>
    <property type="evidence" value="ECO:0007669"/>
    <property type="project" value="UniProtKB-KW"/>
</dbReference>
<accession>A0ABS7TEL2</accession>
<evidence type="ECO:0000313" key="5">
    <source>
        <dbReference type="EMBL" id="MBZ4186278.1"/>
    </source>
</evidence>
<dbReference type="InterPro" id="IPR046450">
    <property type="entry name" value="PA_dom_sf"/>
</dbReference>
<keyword evidence="5" id="KW-0645">Protease</keyword>
<evidence type="ECO:0000256" key="3">
    <source>
        <dbReference type="SAM" id="SignalP"/>
    </source>
</evidence>
<dbReference type="Gene3D" id="3.40.390.10">
    <property type="entry name" value="Collagenase (Catalytic Domain)"/>
    <property type="match status" value="1"/>
</dbReference>
<sequence>MNKTLLALATSALLAAGSATAADLQLLNLDNPGVGLNDTTPAAPVGGNPGTTKGAQATFVYEFAMKMWGSVLESKVPIKVYASFAPLTCTSTSGVLGSAGTNWLIRLNDGVRTRYYGSALADSILGYDIVPDPDDPGDIASRFNGNLGNPGCLDGSGWYFGIDGNTPAGKINFLNVVMHEIGHGLGAQGFINKSTGALYNGYSDAYTKYAYDNELNKSFEDASMTNAMRAAAMRTPGRTVWTGPKVNAAANVILDGNFHESVLRVTAPAPLTGNYGFYGAAFGAPASAANFNGQWVVALDAADGAGPLTTDGCSAITNGAAVTGKIAIIDRGTCGFAVKVKNAQNAGAIGVVIANSSTGTWGSMGGADPTITIPSIIVQYADGANFKTNAPITGGMVDLPATKAGMDSAGRTRLYSPWIVATGSTFSHFDTTLHPDALMEPFDSPTVQAQYNVDLTPALFADIGWKLHQGGATFANCDTGTAASDAYGIVIGSNMAATSELCKDTNALRNNYVSCMYKYRDGLLADGLITQQQALKLNTCIKRQSDQYRR</sequence>
<organism evidence="5 6">
    <name type="scientific">Thermomonas beijingensis</name>
    <dbReference type="NCBI Taxonomy" id="2872701"/>
    <lineage>
        <taxon>Bacteria</taxon>
        <taxon>Pseudomonadati</taxon>
        <taxon>Pseudomonadota</taxon>
        <taxon>Gammaproteobacteria</taxon>
        <taxon>Lysobacterales</taxon>
        <taxon>Lysobacteraceae</taxon>
        <taxon>Thermomonas</taxon>
    </lineage>
</organism>
<dbReference type="EMBL" id="JAIQDJ010000003">
    <property type="protein sequence ID" value="MBZ4186278.1"/>
    <property type="molecule type" value="Genomic_DNA"/>
</dbReference>
<proteinExistence type="predicted"/>
<evidence type="ECO:0000259" key="4">
    <source>
        <dbReference type="Pfam" id="PF02225"/>
    </source>
</evidence>
<dbReference type="PANTHER" id="PTHR22702">
    <property type="entry name" value="PROTEASE-ASSOCIATED DOMAIN-CONTAINING PROTEIN"/>
    <property type="match status" value="1"/>
</dbReference>
<evidence type="ECO:0000256" key="2">
    <source>
        <dbReference type="ARBA" id="ARBA00023180"/>
    </source>
</evidence>
<dbReference type="Gene3D" id="3.50.30.30">
    <property type="match status" value="1"/>
</dbReference>
<protein>
    <submittedName>
        <fullName evidence="5">Serine protease</fullName>
    </submittedName>
</protein>
<feature type="signal peptide" evidence="3">
    <location>
        <begin position="1"/>
        <end position="21"/>
    </location>
</feature>
<reference evidence="5" key="1">
    <citation type="submission" date="2021-09" db="EMBL/GenBank/DDBJ databases">
        <authorList>
            <person name="Wu T."/>
            <person name="Guo S.Z."/>
        </authorList>
    </citation>
    <scope>NUCLEOTIDE SEQUENCE</scope>
    <source>
        <strain evidence="5">RSS-23</strain>
    </source>
</reference>
<comment type="caution">
    <text evidence="5">The sequence shown here is derived from an EMBL/GenBank/DDBJ whole genome shotgun (WGS) entry which is preliminary data.</text>
</comment>
<feature type="domain" description="PA" evidence="4">
    <location>
        <begin position="306"/>
        <end position="384"/>
    </location>
</feature>
<dbReference type="SUPFAM" id="SSF55486">
    <property type="entry name" value="Metalloproteases ('zincins'), catalytic domain"/>
    <property type="match status" value="1"/>
</dbReference>
<dbReference type="SUPFAM" id="SSF52025">
    <property type="entry name" value="PA domain"/>
    <property type="match status" value="1"/>
</dbReference>
<keyword evidence="2" id="KW-0325">Glycoprotein</keyword>
<feature type="chain" id="PRO_5047370089" evidence="3">
    <location>
        <begin position="22"/>
        <end position="550"/>
    </location>
</feature>
<dbReference type="InterPro" id="IPR003137">
    <property type="entry name" value="PA_domain"/>
</dbReference>
<dbReference type="PANTHER" id="PTHR22702:SF1">
    <property type="entry name" value="PROTEASE-ASSOCIATED DOMAIN-CONTAINING PROTEIN 1"/>
    <property type="match status" value="1"/>
</dbReference>
<dbReference type="Proteomes" id="UP001430290">
    <property type="component" value="Unassembled WGS sequence"/>
</dbReference>
<dbReference type="InterPro" id="IPR024079">
    <property type="entry name" value="MetalloPept_cat_dom_sf"/>
</dbReference>
<evidence type="ECO:0000256" key="1">
    <source>
        <dbReference type="ARBA" id="ARBA00022729"/>
    </source>
</evidence>
<name>A0ABS7TEL2_9GAMM</name>
<dbReference type="Pfam" id="PF02225">
    <property type="entry name" value="PA"/>
    <property type="match status" value="1"/>
</dbReference>
<keyword evidence="1 3" id="KW-0732">Signal</keyword>
<gene>
    <name evidence="5" type="ORF">K7B09_08085</name>
</gene>
<dbReference type="CDD" id="cd04818">
    <property type="entry name" value="PA_subtilisin_1"/>
    <property type="match status" value="1"/>
</dbReference>
<keyword evidence="5" id="KW-0378">Hydrolase</keyword>
<dbReference type="RefSeq" id="WP_223628840.1">
    <property type="nucleotide sequence ID" value="NZ_JAIQDJ010000003.1"/>
</dbReference>
<keyword evidence="6" id="KW-1185">Reference proteome</keyword>